<dbReference type="AlphaFoldDB" id="A0A8E5HJZ1"/>
<feature type="region of interest" description="Disordered" evidence="5">
    <location>
        <begin position="232"/>
        <end position="259"/>
    </location>
</feature>
<feature type="region of interest" description="Disordered" evidence="5">
    <location>
        <begin position="28"/>
        <end position="51"/>
    </location>
</feature>
<dbReference type="EMBL" id="CP072753">
    <property type="protein sequence ID" value="QUC16856.1"/>
    <property type="molecule type" value="Genomic_DNA"/>
</dbReference>
<dbReference type="InterPro" id="IPR011701">
    <property type="entry name" value="MFS"/>
</dbReference>
<reference evidence="7" key="1">
    <citation type="submission" date="2020-03" db="EMBL/GenBank/DDBJ databases">
        <title>A mixture of massive structural variations and highly conserved coding sequences in Ustilaginoidea virens genome.</title>
        <authorList>
            <person name="Zhang K."/>
            <person name="Zhao Z."/>
            <person name="Zhang Z."/>
            <person name="Li Y."/>
            <person name="Hsiang T."/>
            <person name="Sun W."/>
        </authorList>
    </citation>
    <scope>NUCLEOTIDE SEQUENCE</scope>
    <source>
        <strain evidence="7">UV-8b</strain>
    </source>
</reference>
<dbReference type="OrthoDB" id="5215911at2759"/>
<organism evidence="7 8">
    <name type="scientific">Ustilaginoidea virens</name>
    <name type="common">Rice false smut fungus</name>
    <name type="synonym">Villosiclava virens</name>
    <dbReference type="NCBI Taxonomy" id="1159556"/>
    <lineage>
        <taxon>Eukaryota</taxon>
        <taxon>Fungi</taxon>
        <taxon>Dikarya</taxon>
        <taxon>Ascomycota</taxon>
        <taxon>Pezizomycotina</taxon>
        <taxon>Sordariomycetes</taxon>
        <taxon>Hypocreomycetidae</taxon>
        <taxon>Hypocreales</taxon>
        <taxon>Clavicipitaceae</taxon>
        <taxon>Ustilaginoidea</taxon>
    </lineage>
</organism>
<keyword evidence="3 6" id="KW-1133">Transmembrane helix</keyword>
<feature type="region of interest" description="Disordered" evidence="5">
    <location>
        <begin position="1"/>
        <end position="20"/>
    </location>
</feature>
<dbReference type="SUPFAM" id="SSF103473">
    <property type="entry name" value="MFS general substrate transporter"/>
    <property type="match status" value="1"/>
</dbReference>
<feature type="transmembrane region" description="Helical" evidence="6">
    <location>
        <begin position="63"/>
        <end position="84"/>
    </location>
</feature>
<keyword evidence="2 6" id="KW-0812">Transmembrane</keyword>
<gene>
    <name evidence="7" type="ORF">UV8b_01097</name>
</gene>
<dbReference type="Proteomes" id="UP000027002">
    <property type="component" value="Chromosome 1"/>
</dbReference>
<dbReference type="GO" id="GO:0022857">
    <property type="term" value="F:transmembrane transporter activity"/>
    <property type="evidence" value="ECO:0007669"/>
    <property type="project" value="InterPro"/>
</dbReference>
<evidence type="ECO:0000313" key="8">
    <source>
        <dbReference type="Proteomes" id="UP000027002"/>
    </source>
</evidence>
<accession>A0A8E5HJZ1</accession>
<dbReference type="Pfam" id="PF07690">
    <property type="entry name" value="MFS_1"/>
    <property type="match status" value="1"/>
</dbReference>
<evidence type="ECO:0000256" key="5">
    <source>
        <dbReference type="SAM" id="MobiDB-lite"/>
    </source>
</evidence>
<feature type="compositionally biased region" description="Low complexity" evidence="5">
    <location>
        <begin position="37"/>
        <end position="51"/>
    </location>
</feature>
<dbReference type="GO" id="GO:0005886">
    <property type="term" value="C:plasma membrane"/>
    <property type="evidence" value="ECO:0007669"/>
    <property type="project" value="TreeGrafter"/>
</dbReference>
<dbReference type="GeneID" id="66061875"/>
<dbReference type="InterPro" id="IPR036259">
    <property type="entry name" value="MFS_trans_sf"/>
</dbReference>
<dbReference type="Gene3D" id="1.20.1250.20">
    <property type="entry name" value="MFS general substrate transporter like domains"/>
    <property type="match status" value="1"/>
</dbReference>
<proteinExistence type="predicted"/>
<evidence type="ECO:0000256" key="1">
    <source>
        <dbReference type="ARBA" id="ARBA00004141"/>
    </source>
</evidence>
<dbReference type="PANTHER" id="PTHR23502:SF50">
    <property type="entry name" value="TRANSPORTER, PUTATIVE (AFU_ORTHOLOGUE AFUA_5G00430)-RELATED"/>
    <property type="match status" value="1"/>
</dbReference>
<evidence type="ECO:0000256" key="4">
    <source>
        <dbReference type="ARBA" id="ARBA00023136"/>
    </source>
</evidence>
<evidence type="ECO:0000256" key="2">
    <source>
        <dbReference type="ARBA" id="ARBA00022692"/>
    </source>
</evidence>
<feature type="compositionally biased region" description="Polar residues" evidence="5">
    <location>
        <begin position="249"/>
        <end position="259"/>
    </location>
</feature>
<dbReference type="RefSeq" id="XP_042994529.1">
    <property type="nucleotide sequence ID" value="XM_043138595.1"/>
</dbReference>
<sequence length="373" mass="41086">MTTLHQAGRPPPEDDLPPGTVLLVREDDDAAKDRRPSIVSSPVPSSDPNDPLNWSRARKAVNYLLVLAFSCLVFTALTVQIIFWQPMVDDLNVTFDDLLRAQSANFVGLAVGCVIVLAKVVLVRKMTTVPELHVTNLLQGLGAAVTEAIVQITVGDLFFVHHRGGMNACNITMVMIGCFIAPIAAGVQATRQSWRWSYYSLGITNAILLLFFVFFFEETKYVRLNEAPRESNTAPVVERQGRPMFAPQKPTSTESDDPSASQVMATTEKEKLAQLAPASGYVTSHTHTIDLSVPLKPLKERLALHTYSSESLLPCYYRPFIVLFSFPVVLCCAIQLGCGIMWYFIMLSVSSIVFSAPPYSFTPEMIGLLNLGP</sequence>
<keyword evidence="8" id="KW-1185">Reference proteome</keyword>
<feature type="transmembrane region" description="Helical" evidence="6">
    <location>
        <begin position="104"/>
        <end position="122"/>
    </location>
</feature>
<evidence type="ECO:0000313" key="7">
    <source>
        <dbReference type="EMBL" id="QUC16856.1"/>
    </source>
</evidence>
<protein>
    <recommendedName>
        <fullName evidence="9">Major facilitator superfamily (MFS) profile domain-containing protein</fullName>
    </recommendedName>
</protein>
<feature type="transmembrane region" description="Helical" evidence="6">
    <location>
        <begin position="320"/>
        <end position="345"/>
    </location>
</feature>
<evidence type="ECO:0000256" key="6">
    <source>
        <dbReference type="SAM" id="Phobius"/>
    </source>
</evidence>
<comment type="subcellular location">
    <subcellularLocation>
        <location evidence="1">Membrane</location>
        <topology evidence="1">Multi-pass membrane protein</topology>
    </subcellularLocation>
</comment>
<evidence type="ECO:0008006" key="9">
    <source>
        <dbReference type="Google" id="ProtNLM"/>
    </source>
</evidence>
<keyword evidence="4 6" id="KW-0472">Membrane</keyword>
<evidence type="ECO:0000256" key="3">
    <source>
        <dbReference type="ARBA" id="ARBA00022989"/>
    </source>
</evidence>
<dbReference type="KEGG" id="uvi:66061875"/>
<dbReference type="PANTHER" id="PTHR23502">
    <property type="entry name" value="MAJOR FACILITATOR SUPERFAMILY"/>
    <property type="match status" value="1"/>
</dbReference>
<feature type="transmembrane region" description="Helical" evidence="6">
    <location>
        <begin position="171"/>
        <end position="190"/>
    </location>
</feature>
<name>A0A8E5HJZ1_USTVR</name>
<feature type="transmembrane region" description="Helical" evidence="6">
    <location>
        <begin position="196"/>
        <end position="216"/>
    </location>
</feature>